<dbReference type="GO" id="GO:0000271">
    <property type="term" value="P:polysaccharide biosynthetic process"/>
    <property type="evidence" value="ECO:0007669"/>
    <property type="project" value="TreeGrafter"/>
</dbReference>
<dbReference type="GO" id="GO:0016747">
    <property type="term" value="F:acyltransferase activity, transferring groups other than amino-acyl groups"/>
    <property type="evidence" value="ECO:0007669"/>
    <property type="project" value="InterPro"/>
</dbReference>
<feature type="transmembrane region" description="Helical" evidence="2">
    <location>
        <begin position="110"/>
        <end position="131"/>
    </location>
</feature>
<dbReference type="InterPro" id="IPR002656">
    <property type="entry name" value="Acyl_transf_3_dom"/>
</dbReference>
<dbReference type="GO" id="GO:0016020">
    <property type="term" value="C:membrane"/>
    <property type="evidence" value="ECO:0007669"/>
    <property type="project" value="TreeGrafter"/>
</dbReference>
<organism evidence="4">
    <name type="scientific">Chromera velia CCMP2878</name>
    <dbReference type="NCBI Taxonomy" id="1169474"/>
    <lineage>
        <taxon>Eukaryota</taxon>
        <taxon>Sar</taxon>
        <taxon>Alveolata</taxon>
        <taxon>Colpodellida</taxon>
        <taxon>Chromeraceae</taxon>
        <taxon>Chromera</taxon>
    </lineage>
</organism>
<name>A0A0G4FHG8_9ALVE</name>
<feature type="transmembrane region" description="Helical" evidence="2">
    <location>
        <begin position="322"/>
        <end position="342"/>
    </location>
</feature>
<evidence type="ECO:0000259" key="3">
    <source>
        <dbReference type="Pfam" id="PF01757"/>
    </source>
</evidence>
<feature type="domain" description="Acyltransferase 3" evidence="3">
    <location>
        <begin position="15"/>
        <end position="270"/>
    </location>
</feature>
<feature type="compositionally biased region" description="Polar residues" evidence="1">
    <location>
        <begin position="512"/>
        <end position="527"/>
    </location>
</feature>
<dbReference type="PANTHER" id="PTHR23028">
    <property type="entry name" value="ACETYLTRANSFERASE"/>
    <property type="match status" value="1"/>
</dbReference>
<feature type="compositionally biased region" description="Acidic residues" evidence="1">
    <location>
        <begin position="822"/>
        <end position="836"/>
    </location>
</feature>
<sequence>MPPPQTSESLPFRTDVEAVRAIALLLVLLYHSDVLGSGFLGVDIFFVISGFVITRNLLHESKSHSRISLLRFYAARSGRLFPASHLLFMSFLLYSFAFSDRFQQYHDSKTAALACGFGLNFFLAMTSLNYLQEEDVLDIPFLHFWSLNVEEQFYFVWPCMLSLCSGSLSFVTAGCVVVLVLSFSLSVALTGMAPSWAFYSPFTRAWQFVVGGLCAVLSSTVSTPPSLQLPLQVAALVLFGVTLMVVDETTPWPGWAALLPTLVTTLFIFGFETPNENEGHRYETVSQEDVGDGGTAERDSGDKGCQWTVFFARVANCLRAGLCNPLLLFVGKVSYSVYLWHWPLLVFTFRQVTASPLLKVVVCLAAFVPSWVSFRLLETPIRKLAKKSRSPGRVALLALLSVVLVVGMNLALCSYSSRVDLPASDSFTAIAPSEPLEEGGQLIDGVTFQANEAASPAVGADGGALSVNGTLTETSADQAKEASSATDRADSGALSGSTGVTSGVIQVHKSRPNQNPKSSEVINPQYNPLTYAPNRDNWCAKKLPCDQSGCAPVESLSFCAFESLTPAKNCRPLSPKALMEEEGPILVAFGDSHLYHLLGRVFLWAQSRSLKLRYSVHSGCPAEDTATLRQCRGRGKGWDPFKGCESFQKNWLKFAIDAISLGGMSGRMIVLLSSGLFPETPTVARIGPGGGFAGERLSSAESIIAESDKGWVRTLSQTVASKVPVMIIADNPHAPQNLQVGRSLLWTRRKLFWNAETHWWREPSGLAGLWEILWRLQAGGIGAEQRRIPGRSQRVWSSIPLLHSRQSPPKHGHLWASHSGEEDAETVVLEEEEEVD</sequence>
<feature type="region of interest" description="Disordered" evidence="1">
    <location>
        <begin position="508"/>
        <end position="527"/>
    </location>
</feature>
<keyword evidence="2" id="KW-0472">Membrane</keyword>
<dbReference type="PANTHER" id="PTHR23028:SF53">
    <property type="entry name" value="ACYL_TRANSF_3 DOMAIN-CONTAINING PROTEIN"/>
    <property type="match status" value="1"/>
</dbReference>
<evidence type="ECO:0000256" key="2">
    <source>
        <dbReference type="SAM" id="Phobius"/>
    </source>
</evidence>
<keyword evidence="2" id="KW-1133">Transmembrane helix</keyword>
<dbReference type="AlphaFoldDB" id="A0A0G4FHG8"/>
<feature type="transmembrane region" description="Helical" evidence="2">
    <location>
        <begin position="205"/>
        <end position="222"/>
    </location>
</feature>
<feature type="transmembrane region" description="Helical" evidence="2">
    <location>
        <begin position="252"/>
        <end position="271"/>
    </location>
</feature>
<dbReference type="InterPro" id="IPR050879">
    <property type="entry name" value="Acyltransferase_3"/>
</dbReference>
<feature type="region of interest" description="Disordered" evidence="1">
    <location>
        <begin position="475"/>
        <end position="503"/>
    </location>
</feature>
<feature type="region of interest" description="Disordered" evidence="1">
    <location>
        <begin position="803"/>
        <end position="836"/>
    </location>
</feature>
<keyword evidence="2" id="KW-0812">Transmembrane</keyword>
<feature type="transmembrane region" description="Helical" evidence="2">
    <location>
        <begin position="152"/>
        <end position="185"/>
    </location>
</feature>
<feature type="region of interest" description="Disordered" evidence="1">
    <location>
        <begin position="281"/>
        <end position="301"/>
    </location>
</feature>
<feature type="transmembrane region" description="Helical" evidence="2">
    <location>
        <begin position="79"/>
        <end position="98"/>
    </location>
</feature>
<dbReference type="VEuPathDB" id="CryptoDB:Cvel_3349"/>
<feature type="compositionally biased region" description="Polar residues" evidence="1">
    <location>
        <begin position="475"/>
        <end position="486"/>
    </location>
</feature>
<protein>
    <recommendedName>
        <fullName evidence="3">Acyltransferase 3 domain-containing protein</fullName>
    </recommendedName>
</protein>
<evidence type="ECO:0000256" key="1">
    <source>
        <dbReference type="SAM" id="MobiDB-lite"/>
    </source>
</evidence>
<feature type="compositionally biased region" description="Polar residues" evidence="1">
    <location>
        <begin position="494"/>
        <end position="503"/>
    </location>
</feature>
<feature type="transmembrane region" description="Helical" evidence="2">
    <location>
        <begin position="229"/>
        <end position="246"/>
    </location>
</feature>
<proteinExistence type="predicted"/>
<feature type="transmembrane region" description="Helical" evidence="2">
    <location>
        <begin position="354"/>
        <end position="374"/>
    </location>
</feature>
<reference evidence="4" key="1">
    <citation type="submission" date="2014-11" db="EMBL/GenBank/DDBJ databases">
        <authorList>
            <person name="Otto D Thomas"/>
            <person name="Naeem Raeece"/>
        </authorList>
    </citation>
    <scope>NUCLEOTIDE SEQUENCE</scope>
</reference>
<gene>
    <name evidence="4" type="ORF">Cvel_3349</name>
</gene>
<feature type="transmembrane region" description="Helical" evidence="2">
    <location>
        <begin position="34"/>
        <end position="58"/>
    </location>
</feature>
<feature type="transmembrane region" description="Helical" evidence="2">
    <location>
        <begin position="394"/>
        <end position="412"/>
    </location>
</feature>
<accession>A0A0G4FHG8</accession>
<evidence type="ECO:0000313" key="4">
    <source>
        <dbReference type="EMBL" id="CEM12903.1"/>
    </source>
</evidence>
<dbReference type="EMBL" id="CDMZ01000374">
    <property type="protein sequence ID" value="CEM12903.1"/>
    <property type="molecule type" value="Genomic_DNA"/>
</dbReference>
<dbReference type="Pfam" id="PF01757">
    <property type="entry name" value="Acyl_transf_3"/>
    <property type="match status" value="1"/>
</dbReference>